<dbReference type="RefSeq" id="WP_134167231.1">
    <property type="nucleotide sequence ID" value="NZ_SODD01000001.1"/>
</dbReference>
<reference evidence="1 2" key="1">
    <citation type="submission" date="2019-03" db="EMBL/GenBank/DDBJ databases">
        <title>Genomic Encyclopedia of Type Strains, Phase IV (KMG-IV): sequencing the most valuable type-strain genomes for metagenomic binning, comparative biology and taxonomic classification.</title>
        <authorList>
            <person name="Goeker M."/>
        </authorList>
    </citation>
    <scope>NUCLEOTIDE SEQUENCE [LARGE SCALE GENOMIC DNA]</scope>
    <source>
        <strain evidence="1 2">DSM 28867</strain>
    </source>
</reference>
<proteinExistence type="predicted"/>
<accession>A0A4R8ACR1</accession>
<dbReference type="OrthoDB" id="1938220at2"/>
<keyword evidence="2" id="KW-1185">Reference proteome</keyword>
<sequence length="143" mass="16029">MNKKTKLIVGALVLLLAVVGGIYGYRELNKDDSKKTVQVVIVADDKEVFNEQVKTNASSLADLLKELKDEKTIKLDYTNSDYGMYITGMGGSKMYKEDKTANTFWTYTSDTNEQCTKADFCPSAEDLNIVDNDSFTFTLMAFE</sequence>
<organism evidence="1 2">
    <name type="scientific">Breznakia blatticola</name>
    <dbReference type="NCBI Taxonomy" id="1754012"/>
    <lineage>
        <taxon>Bacteria</taxon>
        <taxon>Bacillati</taxon>
        <taxon>Bacillota</taxon>
        <taxon>Erysipelotrichia</taxon>
        <taxon>Erysipelotrichales</taxon>
        <taxon>Erysipelotrichaceae</taxon>
        <taxon>Breznakia</taxon>
    </lineage>
</organism>
<name>A0A4R8ACR1_9FIRM</name>
<dbReference type="Gene3D" id="2.170.130.30">
    <property type="match status" value="1"/>
</dbReference>
<gene>
    <name evidence="1" type="ORF">EDD63_10127</name>
</gene>
<dbReference type="AlphaFoldDB" id="A0A4R8ACR1"/>
<comment type="caution">
    <text evidence="1">The sequence shown here is derived from an EMBL/GenBank/DDBJ whole genome shotgun (WGS) entry which is preliminary data.</text>
</comment>
<evidence type="ECO:0000313" key="2">
    <source>
        <dbReference type="Proteomes" id="UP000294743"/>
    </source>
</evidence>
<dbReference type="Proteomes" id="UP000294743">
    <property type="component" value="Unassembled WGS sequence"/>
</dbReference>
<protein>
    <submittedName>
        <fullName evidence="1">Uncharacterized protein DUF4430</fullName>
    </submittedName>
</protein>
<evidence type="ECO:0000313" key="1">
    <source>
        <dbReference type="EMBL" id="TDW26313.1"/>
    </source>
</evidence>
<dbReference type="EMBL" id="SODD01000001">
    <property type="protein sequence ID" value="TDW26313.1"/>
    <property type="molecule type" value="Genomic_DNA"/>
</dbReference>